<feature type="binding site" evidence="3">
    <location>
        <position position="214"/>
    </location>
    <ligand>
        <name>NAD(+)</name>
        <dbReference type="ChEBI" id="CHEBI:57540"/>
    </ligand>
</feature>
<comment type="similarity">
    <text evidence="3">Belongs to the sirtuin family. Class III subfamily.</text>
</comment>
<keyword evidence="2 3" id="KW-0520">NAD</keyword>
<dbReference type="PANTHER" id="PTHR11085:SF4">
    <property type="entry name" value="NAD-DEPENDENT PROTEIN DEACYLASE"/>
    <property type="match status" value="1"/>
</dbReference>
<dbReference type="Pfam" id="PF02146">
    <property type="entry name" value="SIR2"/>
    <property type="match status" value="1"/>
</dbReference>
<dbReference type="InterPro" id="IPR026590">
    <property type="entry name" value="Ssirtuin_cat_dom"/>
</dbReference>
<dbReference type="InterPro" id="IPR029035">
    <property type="entry name" value="DHS-like_NAD/FAD-binding_dom"/>
</dbReference>
<accession>A0A1T5GBN9</accession>
<dbReference type="EC" id="2.3.1.286" evidence="3"/>
<dbReference type="PROSITE" id="PS50305">
    <property type="entry name" value="SIRTUIN"/>
    <property type="match status" value="1"/>
</dbReference>
<comment type="subcellular location">
    <subcellularLocation>
        <location evidence="3">Cytoplasm</location>
    </subcellularLocation>
</comment>
<comment type="catalytic activity">
    <reaction evidence="3">
        <text>N(6)-succinyl-L-lysyl-[protein] + NAD(+) + H2O = 2''-O-succinyl-ADP-D-ribose + nicotinamide + L-lysyl-[protein]</text>
        <dbReference type="Rhea" id="RHEA:47668"/>
        <dbReference type="Rhea" id="RHEA-COMP:9752"/>
        <dbReference type="Rhea" id="RHEA-COMP:11877"/>
        <dbReference type="ChEBI" id="CHEBI:15377"/>
        <dbReference type="ChEBI" id="CHEBI:17154"/>
        <dbReference type="ChEBI" id="CHEBI:29969"/>
        <dbReference type="ChEBI" id="CHEBI:57540"/>
        <dbReference type="ChEBI" id="CHEBI:87830"/>
        <dbReference type="ChEBI" id="CHEBI:87832"/>
    </reaction>
</comment>
<protein>
    <recommendedName>
        <fullName evidence="3">NAD-dependent protein deacylase</fullName>
        <ecNumber evidence="3">2.3.1.286</ecNumber>
    </recommendedName>
    <alternativeName>
        <fullName evidence="3">Regulatory protein SIR2 homolog</fullName>
    </alternativeName>
</protein>
<organism evidence="6 7">
    <name type="scientific">Dyadobacter psychrophilus</name>
    <dbReference type="NCBI Taxonomy" id="651661"/>
    <lineage>
        <taxon>Bacteria</taxon>
        <taxon>Pseudomonadati</taxon>
        <taxon>Bacteroidota</taxon>
        <taxon>Cytophagia</taxon>
        <taxon>Cytophagales</taxon>
        <taxon>Spirosomataceae</taxon>
        <taxon>Dyadobacter</taxon>
    </lineage>
</organism>
<dbReference type="Gene3D" id="3.40.50.1220">
    <property type="entry name" value="TPP-binding domain"/>
    <property type="match status" value="1"/>
</dbReference>
<dbReference type="GO" id="GO:0070403">
    <property type="term" value="F:NAD+ binding"/>
    <property type="evidence" value="ECO:0007669"/>
    <property type="project" value="UniProtKB-UniRule"/>
</dbReference>
<dbReference type="HAMAP" id="MF_01121">
    <property type="entry name" value="Sirtuin_ClassIII"/>
    <property type="match status" value="1"/>
</dbReference>
<dbReference type="GO" id="GO:0036054">
    <property type="term" value="F:protein-malonyllysine demalonylase activity"/>
    <property type="evidence" value="ECO:0007669"/>
    <property type="project" value="InterPro"/>
</dbReference>
<feature type="binding site" evidence="3">
    <location>
        <begin position="170"/>
        <end position="172"/>
    </location>
    <ligand>
        <name>NAD(+)</name>
        <dbReference type="ChEBI" id="CHEBI:57540"/>
    </ligand>
</feature>
<dbReference type="SUPFAM" id="SSF52467">
    <property type="entry name" value="DHS-like NAD/FAD-binding domain"/>
    <property type="match status" value="1"/>
</dbReference>
<comment type="catalytic activity">
    <reaction evidence="3">
        <text>N(6)-acetyl-L-lysyl-[protein] + NAD(+) + H2O = 2''-O-acetyl-ADP-D-ribose + nicotinamide + L-lysyl-[protein]</text>
        <dbReference type="Rhea" id="RHEA:43636"/>
        <dbReference type="Rhea" id="RHEA-COMP:9752"/>
        <dbReference type="Rhea" id="RHEA-COMP:10731"/>
        <dbReference type="ChEBI" id="CHEBI:15377"/>
        <dbReference type="ChEBI" id="CHEBI:17154"/>
        <dbReference type="ChEBI" id="CHEBI:29969"/>
        <dbReference type="ChEBI" id="CHEBI:57540"/>
        <dbReference type="ChEBI" id="CHEBI:61930"/>
        <dbReference type="ChEBI" id="CHEBI:83767"/>
        <dbReference type="EC" id="2.3.1.286"/>
    </reaction>
</comment>
<feature type="binding site" evidence="3">
    <location>
        <position position="53"/>
    </location>
    <ligand>
        <name>substrate</name>
    </ligand>
</feature>
<dbReference type="GO" id="GO:0005737">
    <property type="term" value="C:cytoplasm"/>
    <property type="evidence" value="ECO:0007669"/>
    <property type="project" value="UniProtKB-SubCell"/>
</dbReference>
<dbReference type="GO" id="GO:0017136">
    <property type="term" value="F:histone deacetylase activity, NAD-dependent"/>
    <property type="evidence" value="ECO:0007669"/>
    <property type="project" value="TreeGrafter"/>
</dbReference>
<evidence type="ECO:0000256" key="3">
    <source>
        <dbReference type="HAMAP-Rule" id="MF_01121"/>
    </source>
</evidence>
<feature type="binding site" evidence="3">
    <location>
        <begin position="9"/>
        <end position="28"/>
    </location>
    <ligand>
        <name>NAD(+)</name>
        <dbReference type="ChEBI" id="CHEBI:57540"/>
    </ligand>
</feature>
<evidence type="ECO:0000256" key="1">
    <source>
        <dbReference type="ARBA" id="ARBA00022679"/>
    </source>
</evidence>
<dbReference type="GO" id="GO:0036055">
    <property type="term" value="F:protein-succinyllysine desuccinylase activity"/>
    <property type="evidence" value="ECO:0007669"/>
    <property type="project" value="UniProtKB-UniRule"/>
</dbReference>
<dbReference type="AlphaFoldDB" id="A0A1T5GBN9"/>
<comment type="caution">
    <text evidence="3 4">Lacks conserved residue(s) required for the propagation of feature annotation.</text>
</comment>
<dbReference type="OrthoDB" id="9800582at2"/>
<keyword evidence="7" id="KW-1185">Reference proteome</keyword>
<feature type="binding site" evidence="3">
    <location>
        <position position="56"/>
    </location>
    <ligand>
        <name>substrate</name>
    </ligand>
</feature>
<comment type="function">
    <text evidence="3">NAD-dependent lysine deacetylase and desuccinylase that specifically removes acetyl and succinyl groups on target proteins. Modulates the activities of several proteins which are inactive in their acylated form.</text>
</comment>
<dbReference type="Gene3D" id="3.30.1600.10">
    <property type="entry name" value="SIR2/SIRT2 'Small Domain"/>
    <property type="match status" value="1"/>
</dbReference>
<sequence>MKKLVVLSGAGISAESGISTFRDNGGLWDNFRIEDVATPEAWQRNQELVLDFYNQRRKQAATVKPNAAHYALVELEKDFDVTIITQNVDNLHEIAGSSNVIHLHGELFKSRSTKNPDLVYEMSSWELKTGDLCELGSQLRPHIVWFGEEVPMMEIAMEVTEEADIFVVVGTSLAVYPAAGLVHYVGAGKPIYIIDPAKPDISLKSNMTFIQEKATTGMEILIKNITNK</sequence>
<evidence type="ECO:0000256" key="2">
    <source>
        <dbReference type="ARBA" id="ARBA00023027"/>
    </source>
</evidence>
<dbReference type="InterPro" id="IPR026591">
    <property type="entry name" value="Sirtuin_cat_small_dom_sf"/>
</dbReference>
<feature type="binding site" evidence="3">
    <location>
        <begin position="86"/>
        <end position="89"/>
    </location>
    <ligand>
        <name>NAD(+)</name>
        <dbReference type="ChEBI" id="CHEBI:57540"/>
    </ligand>
</feature>
<proteinExistence type="inferred from homology"/>
<dbReference type="PANTHER" id="PTHR11085">
    <property type="entry name" value="NAD-DEPENDENT PROTEIN DEACYLASE SIRTUIN-5, MITOCHONDRIAL-RELATED"/>
    <property type="match status" value="1"/>
</dbReference>
<keyword evidence="3" id="KW-0963">Cytoplasm</keyword>
<name>A0A1T5GBN9_9BACT</name>
<dbReference type="InterPro" id="IPR050134">
    <property type="entry name" value="NAD-dep_sirtuin_deacylases"/>
</dbReference>
<dbReference type="Proteomes" id="UP000190897">
    <property type="component" value="Unassembled WGS sequence"/>
</dbReference>
<evidence type="ECO:0000313" key="6">
    <source>
        <dbReference type="EMBL" id="SKC05845.1"/>
    </source>
</evidence>
<reference evidence="7" key="1">
    <citation type="submission" date="2017-02" db="EMBL/GenBank/DDBJ databases">
        <authorList>
            <person name="Varghese N."/>
            <person name="Submissions S."/>
        </authorList>
    </citation>
    <scope>NUCLEOTIDE SEQUENCE [LARGE SCALE GENOMIC DNA]</scope>
    <source>
        <strain evidence="7">DSM 22270</strain>
    </source>
</reference>
<dbReference type="STRING" id="651661.SAMN05660293_03905"/>
<evidence type="ECO:0000313" key="7">
    <source>
        <dbReference type="Proteomes" id="UP000190897"/>
    </source>
</evidence>
<evidence type="ECO:0000256" key="4">
    <source>
        <dbReference type="PROSITE-ProRule" id="PRU00236"/>
    </source>
</evidence>
<dbReference type="EMBL" id="FUZA01000005">
    <property type="protein sequence ID" value="SKC05845.1"/>
    <property type="molecule type" value="Genomic_DNA"/>
</dbReference>
<feature type="domain" description="Deacetylase sirtuin-type" evidence="5">
    <location>
        <begin position="1"/>
        <end position="228"/>
    </location>
</feature>
<dbReference type="InterPro" id="IPR027546">
    <property type="entry name" value="Sirtuin_class_III"/>
</dbReference>
<dbReference type="InterPro" id="IPR003000">
    <property type="entry name" value="Sirtuin"/>
</dbReference>
<keyword evidence="1" id="KW-0808">Transferase</keyword>
<dbReference type="RefSeq" id="WP_082216403.1">
    <property type="nucleotide sequence ID" value="NZ_FUZA01000005.1"/>
</dbReference>
<evidence type="ECO:0000259" key="5">
    <source>
        <dbReference type="PROSITE" id="PS50305"/>
    </source>
</evidence>
<feature type="active site" description="Proton acceptor" evidence="3">
    <location>
        <position position="104"/>
    </location>
</feature>
<comment type="domain">
    <text evidence="3">2 residues (Tyr-53 and Arg-56) present in a large hydrophobic pocket are probably involved in substrate specificity. They are important for desuccinylation activity, but dispensable for deacetylation activity.</text>
</comment>
<dbReference type="CDD" id="cd01412">
    <property type="entry name" value="SIRT5_Af1_CobB"/>
    <property type="match status" value="1"/>
</dbReference>
<gene>
    <name evidence="3" type="primary">cobB</name>
    <name evidence="6" type="ORF">SAMN05660293_03905</name>
</gene>